<dbReference type="RefSeq" id="WP_119348159.1">
    <property type="nucleotide sequence ID" value="NZ_QWET01000001.1"/>
</dbReference>
<dbReference type="EMBL" id="QWET01000001">
    <property type="protein sequence ID" value="RIH67135.1"/>
    <property type="molecule type" value="Genomic_DNA"/>
</dbReference>
<keyword evidence="1" id="KW-0472">Membrane</keyword>
<name>A0A399D5F9_9BACT</name>
<keyword evidence="1" id="KW-1133">Transmembrane helix</keyword>
<reference evidence="2 3" key="1">
    <citation type="journal article" date="2015" name="Int. J. Syst. Evol. Microbiol.">
        <title>Mariniphaga sediminis sp. nov., isolated from coastal sediment.</title>
        <authorList>
            <person name="Wang F.Q."/>
            <person name="Shen Q.Y."/>
            <person name="Chen G.J."/>
            <person name="Du Z.J."/>
        </authorList>
    </citation>
    <scope>NUCLEOTIDE SEQUENCE [LARGE SCALE GENOMIC DNA]</scope>
    <source>
        <strain evidence="2 3">SY21</strain>
    </source>
</reference>
<comment type="caution">
    <text evidence="2">The sequence shown here is derived from an EMBL/GenBank/DDBJ whole genome shotgun (WGS) entry which is preliminary data.</text>
</comment>
<feature type="transmembrane region" description="Helical" evidence="1">
    <location>
        <begin position="12"/>
        <end position="33"/>
    </location>
</feature>
<evidence type="ECO:0000256" key="1">
    <source>
        <dbReference type="SAM" id="Phobius"/>
    </source>
</evidence>
<organism evidence="2 3">
    <name type="scientific">Mariniphaga sediminis</name>
    <dbReference type="NCBI Taxonomy" id="1628158"/>
    <lineage>
        <taxon>Bacteria</taxon>
        <taxon>Pseudomonadati</taxon>
        <taxon>Bacteroidota</taxon>
        <taxon>Bacteroidia</taxon>
        <taxon>Marinilabiliales</taxon>
        <taxon>Prolixibacteraceae</taxon>
        <taxon>Mariniphaga</taxon>
    </lineage>
</organism>
<dbReference type="Gene3D" id="1.25.40.10">
    <property type="entry name" value="Tetratricopeptide repeat domain"/>
    <property type="match status" value="1"/>
</dbReference>
<dbReference type="InterPro" id="IPR011990">
    <property type="entry name" value="TPR-like_helical_dom_sf"/>
</dbReference>
<keyword evidence="3" id="KW-1185">Reference proteome</keyword>
<protein>
    <recommendedName>
        <fullName evidence="4">Tetratricopeptide repeat protein</fullName>
    </recommendedName>
</protein>
<accession>A0A399D5F9</accession>
<dbReference type="AlphaFoldDB" id="A0A399D5F9"/>
<evidence type="ECO:0008006" key="4">
    <source>
        <dbReference type="Google" id="ProtNLM"/>
    </source>
</evidence>
<keyword evidence="1" id="KW-0812">Transmembrane</keyword>
<evidence type="ECO:0000313" key="2">
    <source>
        <dbReference type="EMBL" id="RIH67135.1"/>
    </source>
</evidence>
<evidence type="ECO:0000313" key="3">
    <source>
        <dbReference type="Proteomes" id="UP000266441"/>
    </source>
</evidence>
<proteinExistence type="predicted"/>
<sequence>MINQKRYKIPLVSYKIFIIALVIELLSSCATFNPDLIHYNNEKGLYEYGATPENATLLRNSNNELISESNYDAFLRELEADENKYQNNKLIENANSIKFVDHEIATLYSGSIDAIHNNRFEKVPSQMDELLSLYPDALYFSDCSFLKAFALEKMGKTHEAKTAYRKYLNYSSGKFTERFRGYRDSDPQDSIWLRQRNYAKDYISGNEGKAYDKFFRPFIPKYYYNSLHPGYSMNPEDYTEKTEHILMLVLGMDISDNAAFGVQYYRQLNKYFDINPRYFTSDGINEIGLAIPIKIYKSKDNSFSFKISPFLNFSKIKELSIDGTTWEIDDNMFDYGVKASAGYYFAPKLSLGASYSYHRYNKNNKYLLDNQDIEIWYFNEYDVSFYYDLFKGFSLKSGIKAGDFVAGVYWSGWEISYNFNENGLVFRIDMF</sequence>
<gene>
    <name evidence="2" type="ORF">D1164_01520</name>
</gene>
<dbReference type="Proteomes" id="UP000266441">
    <property type="component" value="Unassembled WGS sequence"/>
</dbReference>
<dbReference type="OrthoDB" id="1265736at2"/>